<name>A0A3B1C4W5_9ZZZZ</name>
<sequence length="154" mass="18054">MREMKNLSLNSLRDNEIPIYPIRTASKLIGISVHTLRMYEIKGLIIPHKSQGNQRLYSANDIRRIESFRNDIKKRKISINGILTILSMLPCHLIINCSEKDRENCEAFHEIEKPCWTYKHSKNICGTIDCRECEVYKNNYDCESTMNTIIGRYK</sequence>
<dbReference type="InterPro" id="IPR009061">
    <property type="entry name" value="DNA-bd_dom_put_sf"/>
</dbReference>
<accession>A0A3B1C4W5</accession>
<dbReference type="AlphaFoldDB" id="A0A3B1C4W5"/>
<gene>
    <name evidence="3" type="ORF">MNBD_IGNAVI01-3056</name>
</gene>
<dbReference type="PANTHER" id="PTHR30204:SF58">
    <property type="entry name" value="HTH-TYPE TRANSCRIPTIONAL REGULATOR YFMP"/>
    <property type="match status" value="1"/>
</dbReference>
<organism evidence="3">
    <name type="scientific">hydrothermal vent metagenome</name>
    <dbReference type="NCBI Taxonomy" id="652676"/>
    <lineage>
        <taxon>unclassified sequences</taxon>
        <taxon>metagenomes</taxon>
        <taxon>ecological metagenomes</taxon>
    </lineage>
</organism>
<dbReference type="Gene3D" id="1.10.1660.10">
    <property type="match status" value="1"/>
</dbReference>
<dbReference type="PROSITE" id="PS50937">
    <property type="entry name" value="HTH_MERR_2"/>
    <property type="match status" value="1"/>
</dbReference>
<evidence type="ECO:0000259" key="2">
    <source>
        <dbReference type="PROSITE" id="PS50937"/>
    </source>
</evidence>
<dbReference type="PANTHER" id="PTHR30204">
    <property type="entry name" value="REDOX-CYCLING DRUG-SENSING TRANSCRIPTIONAL ACTIVATOR SOXR"/>
    <property type="match status" value="1"/>
</dbReference>
<dbReference type="SUPFAM" id="SSF46955">
    <property type="entry name" value="Putative DNA-binding domain"/>
    <property type="match status" value="1"/>
</dbReference>
<dbReference type="GO" id="GO:0003677">
    <property type="term" value="F:DNA binding"/>
    <property type="evidence" value="ECO:0007669"/>
    <property type="project" value="UniProtKB-KW"/>
</dbReference>
<dbReference type="GO" id="GO:0003700">
    <property type="term" value="F:DNA-binding transcription factor activity"/>
    <property type="evidence" value="ECO:0007669"/>
    <property type="project" value="InterPro"/>
</dbReference>
<evidence type="ECO:0000256" key="1">
    <source>
        <dbReference type="ARBA" id="ARBA00023125"/>
    </source>
</evidence>
<dbReference type="InterPro" id="IPR047057">
    <property type="entry name" value="MerR_fam"/>
</dbReference>
<reference evidence="3" key="1">
    <citation type="submission" date="2018-06" db="EMBL/GenBank/DDBJ databases">
        <authorList>
            <person name="Zhirakovskaya E."/>
        </authorList>
    </citation>
    <scope>NUCLEOTIDE SEQUENCE</scope>
</reference>
<feature type="domain" description="HTH merR-type" evidence="2">
    <location>
        <begin position="19"/>
        <end position="65"/>
    </location>
</feature>
<evidence type="ECO:0000313" key="3">
    <source>
        <dbReference type="EMBL" id="VAX25566.1"/>
    </source>
</evidence>
<dbReference type="EMBL" id="UOGD01000300">
    <property type="protein sequence ID" value="VAX25566.1"/>
    <property type="molecule type" value="Genomic_DNA"/>
</dbReference>
<protein>
    <recommendedName>
        <fullName evidence="2">HTH merR-type domain-containing protein</fullName>
    </recommendedName>
</protein>
<dbReference type="Pfam" id="PF13411">
    <property type="entry name" value="MerR_1"/>
    <property type="match status" value="1"/>
</dbReference>
<keyword evidence="1" id="KW-0238">DNA-binding</keyword>
<proteinExistence type="predicted"/>
<dbReference type="SMART" id="SM00422">
    <property type="entry name" value="HTH_MERR"/>
    <property type="match status" value="1"/>
</dbReference>
<dbReference type="InterPro" id="IPR000551">
    <property type="entry name" value="MerR-type_HTH_dom"/>
</dbReference>